<protein>
    <submittedName>
        <fullName evidence="1">Uncharacterized protein</fullName>
    </submittedName>
</protein>
<evidence type="ECO:0000313" key="1">
    <source>
        <dbReference type="EMBL" id="CAL8085256.1"/>
    </source>
</evidence>
<keyword evidence="2" id="KW-1185">Reference proteome</keyword>
<gene>
    <name evidence="1" type="ORF">ODALV1_LOCUS6053</name>
</gene>
<sequence>MSSRDRESNPVFLAFMTSALPLSYSTTNEMTMHIMWMLSTSPQLPLSEWLRSACVGLSVAVQGPSLGHSTRLLTGFRTAYHVRQVVVCMRRECLARLVVRKEAAGEHSHPVDCAMYDTVFGTEQAMQCQVKVKAETGNRTPYLSLS</sequence>
<proteinExistence type="predicted"/>
<reference evidence="1 2" key="1">
    <citation type="submission" date="2024-08" db="EMBL/GenBank/DDBJ databases">
        <authorList>
            <person name="Cucini C."/>
            <person name="Frati F."/>
        </authorList>
    </citation>
    <scope>NUCLEOTIDE SEQUENCE [LARGE SCALE GENOMIC DNA]</scope>
</reference>
<dbReference type="Proteomes" id="UP001642540">
    <property type="component" value="Unassembled WGS sequence"/>
</dbReference>
<name>A0ABP1Q7C6_9HEXA</name>
<dbReference type="EMBL" id="CAXLJM020000019">
    <property type="protein sequence ID" value="CAL8085256.1"/>
    <property type="molecule type" value="Genomic_DNA"/>
</dbReference>
<organism evidence="1 2">
    <name type="scientific">Orchesella dallaii</name>
    <dbReference type="NCBI Taxonomy" id="48710"/>
    <lineage>
        <taxon>Eukaryota</taxon>
        <taxon>Metazoa</taxon>
        <taxon>Ecdysozoa</taxon>
        <taxon>Arthropoda</taxon>
        <taxon>Hexapoda</taxon>
        <taxon>Collembola</taxon>
        <taxon>Entomobryomorpha</taxon>
        <taxon>Entomobryoidea</taxon>
        <taxon>Orchesellidae</taxon>
        <taxon>Orchesellinae</taxon>
        <taxon>Orchesella</taxon>
    </lineage>
</organism>
<evidence type="ECO:0000313" key="2">
    <source>
        <dbReference type="Proteomes" id="UP001642540"/>
    </source>
</evidence>
<comment type="caution">
    <text evidence="1">The sequence shown here is derived from an EMBL/GenBank/DDBJ whole genome shotgun (WGS) entry which is preliminary data.</text>
</comment>
<accession>A0ABP1Q7C6</accession>